<dbReference type="RefSeq" id="WP_126977798.1">
    <property type="nucleotide sequence ID" value="NZ_PQSP01000001.1"/>
</dbReference>
<evidence type="ECO:0000259" key="2">
    <source>
        <dbReference type="Pfam" id="PF10881"/>
    </source>
</evidence>
<dbReference type="AlphaFoldDB" id="A0A433SGU4"/>
<name>A0A433SGU4_9BURK</name>
<reference evidence="3 4" key="1">
    <citation type="submission" date="2018-01" db="EMBL/GenBank/DDBJ databases">
        <title>Saezia sanguinis gen. nov., sp. nov., in the order Burkholderiales isolated from human blood.</title>
        <authorList>
            <person name="Medina-Pascual M.J."/>
            <person name="Valdezate S."/>
            <person name="Monzon S."/>
            <person name="Cuesta I."/>
            <person name="Carrasco G."/>
            <person name="Villalon P."/>
            <person name="Saez-Nieto J.A."/>
        </authorList>
    </citation>
    <scope>NUCLEOTIDE SEQUENCE [LARGE SCALE GENOMIC DNA]</scope>
    <source>
        <strain evidence="3 4">CNM695-12</strain>
    </source>
</reference>
<sequence>MDKFPFSTTWQLFIIFACIAIAVMVQVLFLRKKKKVVEKPVQRRIMTPREQKMYFVLKAALPELIVFTQVSFCALITAKSFASRATFNRKFTDFVVCDYDLNVLVIIELDDWSHQGNEQRDADRDKLLADAGYQVVRFEDIPEPGKVRSEIRKQVETSSRKRR</sequence>
<feature type="domain" description="DUF2726" evidence="2">
    <location>
        <begin position="43"/>
        <end position="152"/>
    </location>
</feature>
<proteinExistence type="predicted"/>
<keyword evidence="1" id="KW-0472">Membrane</keyword>
<evidence type="ECO:0000256" key="1">
    <source>
        <dbReference type="SAM" id="Phobius"/>
    </source>
</evidence>
<dbReference type="EMBL" id="PQSP01000001">
    <property type="protein sequence ID" value="RUS67977.1"/>
    <property type="molecule type" value="Genomic_DNA"/>
</dbReference>
<organism evidence="3 4">
    <name type="scientific">Saezia sanguinis</name>
    <dbReference type="NCBI Taxonomy" id="1965230"/>
    <lineage>
        <taxon>Bacteria</taxon>
        <taxon>Pseudomonadati</taxon>
        <taxon>Pseudomonadota</taxon>
        <taxon>Betaproteobacteria</taxon>
        <taxon>Burkholderiales</taxon>
        <taxon>Saeziaceae</taxon>
        <taxon>Saezia</taxon>
    </lineage>
</organism>
<evidence type="ECO:0000313" key="4">
    <source>
        <dbReference type="Proteomes" id="UP000286947"/>
    </source>
</evidence>
<gene>
    <name evidence="3" type="ORF">CUZ56_00460</name>
</gene>
<evidence type="ECO:0000313" key="3">
    <source>
        <dbReference type="EMBL" id="RUS67977.1"/>
    </source>
</evidence>
<feature type="transmembrane region" description="Helical" evidence="1">
    <location>
        <begin position="12"/>
        <end position="30"/>
    </location>
</feature>
<dbReference type="InterPro" id="IPR024402">
    <property type="entry name" value="DUF2726"/>
</dbReference>
<dbReference type="Gene3D" id="3.40.960.10">
    <property type="entry name" value="VSR Endonuclease"/>
    <property type="match status" value="1"/>
</dbReference>
<protein>
    <recommendedName>
        <fullName evidence="2">DUF2726 domain-containing protein</fullName>
    </recommendedName>
</protein>
<dbReference type="Pfam" id="PF10881">
    <property type="entry name" value="DUF2726"/>
    <property type="match status" value="1"/>
</dbReference>
<keyword evidence="1" id="KW-1133">Transmembrane helix</keyword>
<dbReference type="Proteomes" id="UP000286947">
    <property type="component" value="Unassembled WGS sequence"/>
</dbReference>
<keyword evidence="1" id="KW-0812">Transmembrane</keyword>
<dbReference type="PROSITE" id="PS51257">
    <property type="entry name" value="PROKAR_LIPOPROTEIN"/>
    <property type="match status" value="1"/>
</dbReference>
<accession>A0A433SGU4</accession>
<dbReference type="OrthoDB" id="6882268at2"/>
<keyword evidence="4" id="KW-1185">Reference proteome</keyword>
<comment type="caution">
    <text evidence="3">The sequence shown here is derived from an EMBL/GenBank/DDBJ whole genome shotgun (WGS) entry which is preliminary data.</text>
</comment>